<evidence type="ECO:0000313" key="3">
    <source>
        <dbReference type="Proteomes" id="UP000238493"/>
    </source>
</evidence>
<evidence type="ECO:0000313" key="2">
    <source>
        <dbReference type="EMBL" id="PQA74182.1"/>
    </source>
</evidence>
<dbReference type="OrthoDB" id="9799173at2"/>
<evidence type="ECO:0000259" key="1">
    <source>
        <dbReference type="Pfam" id="PF13274"/>
    </source>
</evidence>
<accession>A0A2S7J1P4</accession>
<proteinExistence type="predicted"/>
<name>A0A2S7J1P4_9HYPH</name>
<organism evidence="2 3">
    <name type="scientific">Brucella oryzae</name>
    <dbReference type="NCBI Taxonomy" id="335286"/>
    <lineage>
        <taxon>Bacteria</taxon>
        <taxon>Pseudomonadati</taxon>
        <taxon>Pseudomonadota</taxon>
        <taxon>Alphaproteobacteria</taxon>
        <taxon>Hyphomicrobiales</taxon>
        <taxon>Brucellaceae</taxon>
        <taxon>Brucella/Ochrobactrum group</taxon>
        <taxon>Brucella</taxon>
    </lineage>
</organism>
<dbReference type="EMBL" id="PTRC01000012">
    <property type="protein sequence ID" value="PQA74182.1"/>
    <property type="molecule type" value="Genomic_DNA"/>
</dbReference>
<protein>
    <recommendedName>
        <fullName evidence="1">Antitoxin SocA-like Panacea domain-containing protein</fullName>
    </recommendedName>
</protein>
<comment type="caution">
    <text evidence="2">The sequence shown here is derived from an EMBL/GenBank/DDBJ whole genome shotgun (WGS) entry which is preliminary data.</text>
</comment>
<gene>
    <name evidence="2" type="ORF">C3731_07560</name>
</gene>
<reference evidence="2 3" key="1">
    <citation type="submission" date="2018-02" db="EMBL/GenBank/DDBJ databases">
        <title>Draft genome sequence of Ochrobactrum oryzae found in Brazil.</title>
        <authorList>
            <person name="Cerdeira L."/>
            <person name="Andrade F."/>
            <person name="Zacariotto T."/>
            <person name="Barbosa B."/>
            <person name="Santos S."/>
            <person name="Cassetari V."/>
            <person name="Lincopan N."/>
        </authorList>
    </citation>
    <scope>NUCLEOTIDE SEQUENCE [LARGE SCALE GENOMIC DNA]</scope>
    <source>
        <strain evidence="2 3">OA447</strain>
    </source>
</reference>
<dbReference type="AlphaFoldDB" id="A0A2S7J1P4"/>
<sequence>MYNVITIADAILKIAKEAGRSLTPMQLMKLVYIAHGWSLGLGRGDLFQDRIEAWKYGPVIPDLYHATKVWGRGGIPFDRIVGQIEVDKDTEKFLREVFGKYGNMNGITLSNLTHKSDTPWDQVYREGVFNIEIPDSVIEAHYKKLLHERSPNTPASQPN</sequence>
<keyword evidence="3" id="KW-1185">Reference proteome</keyword>
<dbReference type="RefSeq" id="WP_104755090.1">
    <property type="nucleotide sequence ID" value="NZ_JAGSIC010000007.1"/>
</dbReference>
<feature type="domain" description="Antitoxin SocA-like Panacea" evidence="1">
    <location>
        <begin position="27"/>
        <end position="120"/>
    </location>
</feature>
<dbReference type="InterPro" id="IPR025272">
    <property type="entry name" value="SocA_Panacea"/>
</dbReference>
<dbReference type="Pfam" id="PF13274">
    <property type="entry name" value="SocA_Panacea"/>
    <property type="match status" value="1"/>
</dbReference>
<dbReference type="Proteomes" id="UP000238493">
    <property type="component" value="Unassembled WGS sequence"/>
</dbReference>